<dbReference type="InterPro" id="IPR015931">
    <property type="entry name" value="Acnase/IPM_dHydase_lsu_aba_1/3"/>
</dbReference>
<evidence type="ECO:0000313" key="3">
    <source>
        <dbReference type="Proteomes" id="UP001170310"/>
    </source>
</evidence>
<proteinExistence type="predicted"/>
<dbReference type="RefSeq" id="WP_303522597.1">
    <property type="nucleotide sequence ID" value="NZ_JAUOQO010000771.1"/>
</dbReference>
<dbReference type="Gene3D" id="3.30.499.10">
    <property type="entry name" value="Aconitase, domain 3"/>
    <property type="match status" value="1"/>
</dbReference>
<keyword evidence="3" id="KW-1185">Reference proteome</keyword>
<dbReference type="Proteomes" id="UP001170310">
    <property type="component" value="Unassembled WGS sequence"/>
</dbReference>
<dbReference type="EMBL" id="JAUOQO010000771">
    <property type="protein sequence ID" value="MDO6575499.1"/>
    <property type="molecule type" value="Genomic_DNA"/>
</dbReference>
<accession>A0AAW7YWG3</accession>
<comment type="caution">
    <text evidence="2">The sequence shown here is derived from an EMBL/GenBank/DDBJ whole genome shotgun (WGS) entry which is preliminary data.</text>
</comment>
<gene>
    <name evidence="2" type="ORF">Q4528_15405</name>
</gene>
<protein>
    <submittedName>
        <fullName evidence="2">Uncharacterized protein</fullName>
    </submittedName>
</protein>
<evidence type="ECO:0000256" key="1">
    <source>
        <dbReference type="ARBA" id="ARBA00023004"/>
    </source>
</evidence>
<feature type="non-terminal residue" evidence="2">
    <location>
        <position position="70"/>
    </location>
</feature>
<organism evidence="2 3">
    <name type="scientific">Staphylococcus pasteuri_A</name>
    <dbReference type="NCBI Taxonomy" id="3062664"/>
    <lineage>
        <taxon>Bacteria</taxon>
        <taxon>Bacillati</taxon>
        <taxon>Bacillota</taxon>
        <taxon>Bacilli</taxon>
        <taxon>Bacillales</taxon>
        <taxon>Staphylococcaceae</taxon>
        <taxon>Staphylococcus</taxon>
    </lineage>
</organism>
<sequence>MRVVDLKTILGARLAKLPHVLRLLSENHLRETQSPAPLIAALDDWLAKRPTGFEFSFRPNRILMHDTTCT</sequence>
<reference evidence="2" key="1">
    <citation type="submission" date="2023-07" db="EMBL/GenBank/DDBJ databases">
        <title>Genome content predicts the carbon catabolic preferences of heterotrophic bacteria.</title>
        <authorList>
            <person name="Gralka M."/>
        </authorList>
    </citation>
    <scope>NUCLEOTIDE SEQUENCE</scope>
    <source>
        <strain evidence="2">E2R20</strain>
    </source>
</reference>
<keyword evidence="1" id="KW-0408">Iron</keyword>
<dbReference type="AlphaFoldDB" id="A0AAW7YWG3"/>
<evidence type="ECO:0000313" key="2">
    <source>
        <dbReference type="EMBL" id="MDO6575499.1"/>
    </source>
</evidence>
<name>A0AAW7YWG3_9STAP</name>